<reference evidence="2" key="1">
    <citation type="journal article" date="2019" name="Sci. Rep.">
        <title>Draft genome of Tanacetum cinerariifolium, the natural source of mosquito coil.</title>
        <authorList>
            <person name="Yamashiro T."/>
            <person name="Shiraishi A."/>
            <person name="Satake H."/>
            <person name="Nakayama K."/>
        </authorList>
    </citation>
    <scope>NUCLEOTIDE SEQUENCE</scope>
</reference>
<accession>A0A699X830</accession>
<sequence>PGLLHGHGRRGRGRGAGRPVDPLRLPALPDRRHGGHGDHPGGAGAGAANHW</sequence>
<evidence type="ECO:0000256" key="1">
    <source>
        <dbReference type="SAM" id="MobiDB-lite"/>
    </source>
</evidence>
<protein>
    <submittedName>
        <fullName evidence="2">Uncharacterized protein</fullName>
    </submittedName>
</protein>
<proteinExistence type="predicted"/>
<feature type="compositionally biased region" description="Basic and acidic residues" evidence="1">
    <location>
        <begin position="29"/>
        <end position="39"/>
    </location>
</feature>
<dbReference type="EMBL" id="BKCJ011827562">
    <property type="protein sequence ID" value="GFD56272.1"/>
    <property type="molecule type" value="Genomic_DNA"/>
</dbReference>
<gene>
    <name evidence="2" type="ORF">Tci_928241</name>
</gene>
<comment type="caution">
    <text evidence="2">The sequence shown here is derived from an EMBL/GenBank/DDBJ whole genome shotgun (WGS) entry which is preliminary data.</text>
</comment>
<feature type="compositionally biased region" description="Basic residues" evidence="1">
    <location>
        <begin position="1"/>
        <end position="15"/>
    </location>
</feature>
<name>A0A699X830_TANCI</name>
<organism evidence="2">
    <name type="scientific">Tanacetum cinerariifolium</name>
    <name type="common">Dalmatian daisy</name>
    <name type="synonym">Chrysanthemum cinerariifolium</name>
    <dbReference type="NCBI Taxonomy" id="118510"/>
    <lineage>
        <taxon>Eukaryota</taxon>
        <taxon>Viridiplantae</taxon>
        <taxon>Streptophyta</taxon>
        <taxon>Embryophyta</taxon>
        <taxon>Tracheophyta</taxon>
        <taxon>Spermatophyta</taxon>
        <taxon>Magnoliopsida</taxon>
        <taxon>eudicotyledons</taxon>
        <taxon>Gunneridae</taxon>
        <taxon>Pentapetalae</taxon>
        <taxon>asterids</taxon>
        <taxon>campanulids</taxon>
        <taxon>Asterales</taxon>
        <taxon>Asteraceae</taxon>
        <taxon>Asteroideae</taxon>
        <taxon>Anthemideae</taxon>
        <taxon>Anthemidinae</taxon>
        <taxon>Tanacetum</taxon>
    </lineage>
</organism>
<evidence type="ECO:0000313" key="2">
    <source>
        <dbReference type="EMBL" id="GFD56272.1"/>
    </source>
</evidence>
<feature type="non-terminal residue" evidence="2">
    <location>
        <position position="1"/>
    </location>
</feature>
<dbReference type="AlphaFoldDB" id="A0A699X830"/>
<feature type="region of interest" description="Disordered" evidence="1">
    <location>
        <begin position="1"/>
        <end position="51"/>
    </location>
</feature>